<dbReference type="STRING" id="1071918.SAMN05421544_1064"/>
<accession>A0A1G7BKH2</accession>
<dbReference type="RefSeq" id="WP_245688861.1">
    <property type="nucleotide sequence ID" value="NZ_FNAS01000006.1"/>
</dbReference>
<name>A0A1G7BKH2_9FLAO</name>
<gene>
    <name evidence="1" type="ORF">SAMN05421544_1064</name>
</gene>
<organism evidence="1 2">
    <name type="scientific">Riemerella columbipharyngis</name>
    <dbReference type="NCBI Taxonomy" id="1071918"/>
    <lineage>
        <taxon>Bacteria</taxon>
        <taxon>Pseudomonadati</taxon>
        <taxon>Bacteroidota</taxon>
        <taxon>Flavobacteriia</taxon>
        <taxon>Flavobacteriales</taxon>
        <taxon>Weeksellaceae</taxon>
        <taxon>Riemerella</taxon>
    </lineage>
</organism>
<reference evidence="1 2" key="1">
    <citation type="submission" date="2016-10" db="EMBL/GenBank/DDBJ databases">
        <authorList>
            <person name="de Groot N.N."/>
        </authorList>
    </citation>
    <scope>NUCLEOTIDE SEQUENCE [LARGE SCALE GENOMIC DNA]</scope>
    <source>
        <strain evidence="1 2">DSM 24015</strain>
    </source>
</reference>
<protein>
    <submittedName>
        <fullName evidence="1">Uncharacterized protein</fullName>
    </submittedName>
</protein>
<dbReference type="Proteomes" id="UP000198517">
    <property type="component" value="Unassembled WGS sequence"/>
</dbReference>
<dbReference type="EMBL" id="FNAS01000006">
    <property type="protein sequence ID" value="SDE26775.1"/>
    <property type="molecule type" value="Genomic_DNA"/>
</dbReference>
<proteinExistence type="predicted"/>
<sequence length="80" mass="9149">MYKNSFGIVAPNDYPAEEIILSFSKQQGNYVKLLPLHHSQTIIEETDSEVVISLKFVPTFDFIQEILSLLPRENISPKIL</sequence>
<evidence type="ECO:0000313" key="2">
    <source>
        <dbReference type="Proteomes" id="UP000198517"/>
    </source>
</evidence>
<evidence type="ECO:0000313" key="1">
    <source>
        <dbReference type="EMBL" id="SDE26775.1"/>
    </source>
</evidence>
<keyword evidence="2" id="KW-1185">Reference proteome</keyword>
<dbReference type="AlphaFoldDB" id="A0A1G7BKH2"/>